<dbReference type="EMBL" id="JACIFV010000025">
    <property type="protein sequence ID" value="MBB4195033.1"/>
    <property type="molecule type" value="Genomic_DNA"/>
</dbReference>
<evidence type="ECO:0000256" key="2">
    <source>
        <dbReference type="SAM" id="SignalP"/>
    </source>
</evidence>
<reference evidence="3 4" key="1">
    <citation type="submission" date="2020-08" db="EMBL/GenBank/DDBJ databases">
        <title>Genomic Encyclopedia of Type Strains, Phase IV (KMG-V): Genome sequencing to study the core and pangenomes of soil and plant-associated prokaryotes.</title>
        <authorList>
            <person name="Whitman W."/>
        </authorList>
    </citation>
    <scope>NUCLEOTIDE SEQUENCE [LARGE SCALE GENOMIC DNA]</scope>
    <source>
        <strain evidence="3 4">SEMIA 4074</strain>
    </source>
</reference>
<evidence type="ECO:0000313" key="3">
    <source>
        <dbReference type="EMBL" id="MBB4195033.1"/>
    </source>
</evidence>
<feature type="signal peptide" evidence="2">
    <location>
        <begin position="1"/>
        <end position="24"/>
    </location>
</feature>
<keyword evidence="2" id="KW-0732">Signal</keyword>
<feature type="chain" id="PRO_5031448383" evidence="2">
    <location>
        <begin position="25"/>
        <end position="180"/>
    </location>
</feature>
<dbReference type="Gene3D" id="3.10.450.50">
    <property type="match status" value="1"/>
</dbReference>
<comment type="caution">
    <text evidence="3">The sequence shown here is derived from an EMBL/GenBank/DDBJ whole genome shotgun (WGS) entry which is preliminary data.</text>
</comment>
<accession>A0A7W6QCI8</accession>
<name>A0A7W6QCI8_9HYPH</name>
<evidence type="ECO:0000256" key="1">
    <source>
        <dbReference type="SAM" id="MobiDB-lite"/>
    </source>
</evidence>
<gene>
    <name evidence="3" type="ORF">GGD53_005220</name>
</gene>
<evidence type="ECO:0000313" key="4">
    <source>
        <dbReference type="Proteomes" id="UP000524492"/>
    </source>
</evidence>
<proteinExistence type="predicted"/>
<keyword evidence="4" id="KW-1185">Reference proteome</keyword>
<dbReference type="Proteomes" id="UP000524492">
    <property type="component" value="Unassembled WGS sequence"/>
</dbReference>
<organism evidence="3 4">
    <name type="scientific">Rhizobium aethiopicum</name>
    <dbReference type="NCBI Taxonomy" id="1138170"/>
    <lineage>
        <taxon>Bacteria</taxon>
        <taxon>Pseudomonadati</taxon>
        <taxon>Pseudomonadota</taxon>
        <taxon>Alphaproteobacteria</taxon>
        <taxon>Hyphomicrobiales</taxon>
        <taxon>Rhizobiaceae</taxon>
        <taxon>Rhizobium/Agrobacterium group</taxon>
        <taxon>Rhizobium</taxon>
    </lineage>
</organism>
<feature type="region of interest" description="Disordered" evidence="1">
    <location>
        <begin position="161"/>
        <end position="180"/>
    </location>
</feature>
<dbReference type="AlphaFoldDB" id="A0A7W6QCI8"/>
<sequence length="180" mass="19269">MKKIAVLFAGLVAAVFVAPGLSLAADATEPVKEIMKDTQTNWASDVSDWIDIFEESVLGRLYSKDFGDKYKEAAQNPAADEDGISPFDYDVIVNGQDACPLQDISIESGQPANGTTEVTVKFKAATCMEGAPNKDDVTTVRFEVIEENGKSVIDDIMVQGEEGQGPSSLKETMGLIAKGQ</sequence>
<protein>
    <submittedName>
        <fullName evidence="3">Uncharacterized protein</fullName>
    </submittedName>
</protein>
<dbReference type="RefSeq" id="WP_184459528.1">
    <property type="nucleotide sequence ID" value="NZ_JACIFV010000025.1"/>
</dbReference>